<protein>
    <submittedName>
        <fullName evidence="4">Replication protein A 70 kDa DNA-binding subunit</fullName>
    </submittedName>
</protein>
<dbReference type="OrthoDB" id="112219at2759"/>
<comment type="caution">
    <text evidence="4">The sequence shown here is derived from an EMBL/GenBank/DDBJ whole genome shotgun (WGS) entry which is preliminary data.</text>
</comment>
<dbReference type="Pfam" id="PF16900">
    <property type="entry name" value="REPA_OB_2"/>
    <property type="match status" value="2"/>
</dbReference>
<evidence type="ECO:0000313" key="4">
    <source>
        <dbReference type="EMBL" id="POM66524.1"/>
    </source>
</evidence>
<gene>
    <name evidence="4" type="ORF">PHPALM_17605</name>
</gene>
<dbReference type="Proteomes" id="UP000237271">
    <property type="component" value="Unassembled WGS sequence"/>
</dbReference>
<dbReference type="InterPro" id="IPR031657">
    <property type="entry name" value="REPA_OB_2"/>
</dbReference>
<sequence length="432" mass="48032">MLGADHLSTVCERKIPIRELSPDLTSRWYVEARVINLAPLRSWRNPKGAAVRFSEMIQFDRVIAIHGGSLRKASSDYTTMAHPYDLLLSQATRVEVITDDGSLPHAEMAFVTIKDLVNHPVGDYIDVLAVVLDIGEEDCVIGKNGKVQAKRDLLLIDTSNVQLLCTLWNEFATIPVAMWLRNIIAIRRGRLTSFQGRSIGTTTATTIIQSPPYPEICEALGRWFDNDYDGQSIPIYLLMCAFTPIDRIYQVSSGDVVNVCAVVKSVATIQEIATFDGRKLHKRDITLTDTSNMDLVCAVWGPNADRVSDTWSGHAVAITSVRINDYNGRVISTRSNSSLLLEPPIEQTDRLKIWFCQEQTMGNSTRACSNKRMQSAHENTIFTVEETTLGDTGISSGAGDVGKTTILTHLPKKGLRRGKDNERDATKRHRSK</sequence>
<keyword evidence="5" id="KW-1185">Reference proteome</keyword>
<dbReference type="Gene3D" id="2.40.50.140">
    <property type="entry name" value="Nucleic acid-binding proteins"/>
    <property type="match status" value="2"/>
</dbReference>
<dbReference type="CDD" id="cd04475">
    <property type="entry name" value="RPA1_DBD_B"/>
    <property type="match status" value="1"/>
</dbReference>
<feature type="domain" description="Replication protein A OB" evidence="3">
    <location>
        <begin position="245"/>
        <end position="340"/>
    </location>
</feature>
<evidence type="ECO:0000256" key="2">
    <source>
        <dbReference type="SAM" id="MobiDB-lite"/>
    </source>
</evidence>
<evidence type="ECO:0000256" key="1">
    <source>
        <dbReference type="ARBA" id="ARBA00023125"/>
    </source>
</evidence>
<keyword evidence="1 4" id="KW-0238">DNA-binding</keyword>
<accession>A0A2P4XLX0</accession>
<feature type="region of interest" description="Disordered" evidence="2">
    <location>
        <begin position="393"/>
        <end position="432"/>
    </location>
</feature>
<dbReference type="InterPro" id="IPR012340">
    <property type="entry name" value="NA-bd_OB-fold"/>
</dbReference>
<dbReference type="SUPFAM" id="SSF50249">
    <property type="entry name" value="Nucleic acid-binding proteins"/>
    <property type="match status" value="3"/>
</dbReference>
<evidence type="ECO:0000259" key="3">
    <source>
        <dbReference type="Pfam" id="PF16900"/>
    </source>
</evidence>
<reference evidence="4 5" key="1">
    <citation type="journal article" date="2017" name="Genome Biol. Evol.">
        <title>Phytophthora megakarya and P. palmivora, closely related causal agents of cacao black pod rot, underwent increases in genome sizes and gene numbers by different mechanisms.</title>
        <authorList>
            <person name="Ali S.S."/>
            <person name="Shao J."/>
            <person name="Lary D.J."/>
            <person name="Kronmiller B."/>
            <person name="Shen D."/>
            <person name="Strem M.D."/>
            <person name="Amoako-Attah I."/>
            <person name="Akrofi A.Y."/>
            <person name="Begoude B.A."/>
            <person name="Ten Hoopen G.M."/>
            <person name="Coulibaly K."/>
            <person name="Kebe B.I."/>
            <person name="Melnick R.L."/>
            <person name="Guiltinan M.J."/>
            <person name="Tyler B.M."/>
            <person name="Meinhardt L.W."/>
            <person name="Bailey B.A."/>
        </authorList>
    </citation>
    <scope>NUCLEOTIDE SEQUENCE [LARGE SCALE GENOMIC DNA]</scope>
    <source>
        <strain evidence="5">sbr112.9</strain>
    </source>
</reference>
<proteinExistence type="predicted"/>
<feature type="domain" description="Replication protein A OB" evidence="3">
    <location>
        <begin position="113"/>
        <end position="208"/>
    </location>
</feature>
<name>A0A2P4XLX0_9STRA</name>
<organism evidence="4 5">
    <name type="scientific">Phytophthora palmivora</name>
    <dbReference type="NCBI Taxonomy" id="4796"/>
    <lineage>
        <taxon>Eukaryota</taxon>
        <taxon>Sar</taxon>
        <taxon>Stramenopiles</taxon>
        <taxon>Oomycota</taxon>
        <taxon>Peronosporomycetes</taxon>
        <taxon>Peronosporales</taxon>
        <taxon>Peronosporaceae</taxon>
        <taxon>Phytophthora</taxon>
    </lineage>
</organism>
<dbReference type="EMBL" id="NCKW01009595">
    <property type="protein sequence ID" value="POM66524.1"/>
    <property type="molecule type" value="Genomic_DNA"/>
</dbReference>
<dbReference type="GO" id="GO:0003677">
    <property type="term" value="F:DNA binding"/>
    <property type="evidence" value="ECO:0007669"/>
    <property type="project" value="UniProtKB-KW"/>
</dbReference>
<evidence type="ECO:0000313" key="5">
    <source>
        <dbReference type="Proteomes" id="UP000237271"/>
    </source>
</evidence>
<dbReference type="AlphaFoldDB" id="A0A2P4XLX0"/>